<evidence type="ECO:0000256" key="2">
    <source>
        <dbReference type="ARBA" id="ARBA00022621"/>
    </source>
</evidence>
<evidence type="ECO:0000256" key="4">
    <source>
        <dbReference type="ARBA" id="ARBA00023004"/>
    </source>
</evidence>
<evidence type="ECO:0000313" key="6">
    <source>
        <dbReference type="EMBL" id="AGA66602.1"/>
    </source>
</evidence>
<dbReference type="PROSITE" id="PS00550">
    <property type="entry name" value="HEMERYTHRINS"/>
    <property type="match status" value="1"/>
</dbReference>
<name>A0A3B6VQL3_BRAPL</name>
<protein>
    <submittedName>
        <fullName evidence="6">Hemerythrin</fullName>
    </submittedName>
</protein>
<dbReference type="SUPFAM" id="SSF47188">
    <property type="entry name" value="Hemerythrin-like"/>
    <property type="match status" value="1"/>
</dbReference>
<comment type="similarity">
    <text evidence="1">Belongs to the hemerythrin family.</text>
</comment>
<keyword evidence="2" id="KW-0813">Transport</keyword>
<dbReference type="AlphaFoldDB" id="A0A3B6VQL3"/>
<keyword evidence="4" id="KW-0408">Iron</keyword>
<dbReference type="PANTHER" id="PTHR37164">
    <property type="entry name" value="BACTERIOHEMERYTHRIN"/>
    <property type="match status" value="1"/>
</dbReference>
<dbReference type="NCBIfam" id="NF033749">
    <property type="entry name" value="bact_hemeryth"/>
    <property type="match status" value="1"/>
</dbReference>
<dbReference type="Proteomes" id="UP000010793">
    <property type="component" value="Chromosome"/>
</dbReference>
<keyword evidence="2" id="KW-0561">Oxygen transport</keyword>
<dbReference type="GeneID" id="56440236"/>
<gene>
    <name evidence="6" type="ORF">BPP43_06840</name>
</gene>
<dbReference type="Pfam" id="PF01814">
    <property type="entry name" value="Hemerythrin"/>
    <property type="match status" value="1"/>
</dbReference>
<dbReference type="KEGG" id="bpip:BPP43_06840"/>
<dbReference type="PANTHER" id="PTHR37164:SF1">
    <property type="entry name" value="BACTERIOHEMERYTHRIN"/>
    <property type="match status" value="1"/>
</dbReference>
<keyword evidence="7" id="KW-1185">Reference proteome</keyword>
<dbReference type="InterPro" id="IPR012827">
    <property type="entry name" value="Hemerythrin_metal-bd"/>
</dbReference>
<proteinExistence type="inferred from homology"/>
<keyword evidence="3" id="KW-0479">Metal-binding</keyword>
<evidence type="ECO:0000259" key="5">
    <source>
        <dbReference type="Pfam" id="PF01814"/>
    </source>
</evidence>
<reference evidence="6 7" key="1">
    <citation type="journal article" date="2013" name="Genome Announc.">
        <title>Complete Genome Sequence of the Porcine Strain Brachyspira pilosicoli P43/6/78(T.).</title>
        <authorList>
            <person name="Lin C."/>
            <person name="den Bakker H.C."/>
            <person name="Suzuki H."/>
            <person name="Lefebure T."/>
            <person name="Ponnala L."/>
            <person name="Sun Q."/>
            <person name="Stanhope M.J."/>
            <person name="Wiedmann M."/>
            <person name="Duhamel G.E."/>
        </authorList>
    </citation>
    <scope>NUCLEOTIDE SEQUENCE [LARGE SCALE GENOMIC DNA]</scope>
    <source>
        <strain evidence="6 7">P43/6/78</strain>
    </source>
</reference>
<dbReference type="InterPro" id="IPR012312">
    <property type="entry name" value="Hemerythrin-like"/>
</dbReference>
<evidence type="ECO:0000313" key="7">
    <source>
        <dbReference type="Proteomes" id="UP000010793"/>
    </source>
</evidence>
<dbReference type="EMBL" id="CP002873">
    <property type="protein sequence ID" value="AGA66602.1"/>
    <property type="molecule type" value="Genomic_DNA"/>
</dbReference>
<accession>A0A3B6VQL3</accession>
<organism evidence="6 7">
    <name type="scientific">Brachyspira pilosicoli P43/6/78</name>
    <dbReference type="NCBI Taxonomy" id="1042417"/>
    <lineage>
        <taxon>Bacteria</taxon>
        <taxon>Pseudomonadati</taxon>
        <taxon>Spirochaetota</taxon>
        <taxon>Spirochaetia</taxon>
        <taxon>Brachyspirales</taxon>
        <taxon>Brachyspiraceae</taxon>
        <taxon>Brachyspira</taxon>
    </lineage>
</organism>
<dbReference type="Gene3D" id="1.20.120.50">
    <property type="entry name" value="Hemerythrin-like"/>
    <property type="match status" value="1"/>
</dbReference>
<sequence length="152" mass="18089">MEDNVQEIKWESRFNTGYKRVDDQHKELVNILNKLYILVMNKDISKDDVAEELNNIIKDTVDYVAYHFSTEEAIMKAIDYSGFKSHVVKHRNFTNKVLEEVNNYKIGKEIDIKGFTMFLRDWLFNHIVVEDKVFINEVKSTLEKMAREEYNS</sequence>
<evidence type="ECO:0000256" key="3">
    <source>
        <dbReference type="ARBA" id="ARBA00022723"/>
    </source>
</evidence>
<feature type="domain" description="Hemerythrin-like" evidence="5">
    <location>
        <begin position="16"/>
        <end position="135"/>
    </location>
</feature>
<dbReference type="NCBIfam" id="TIGR02481">
    <property type="entry name" value="hemeryth_dom"/>
    <property type="match status" value="1"/>
</dbReference>
<dbReference type="CDD" id="cd12107">
    <property type="entry name" value="Hemerythrin"/>
    <property type="match status" value="1"/>
</dbReference>
<dbReference type="InterPro" id="IPR035938">
    <property type="entry name" value="Hemerythrin-like_sf"/>
</dbReference>
<dbReference type="InterPro" id="IPR016131">
    <property type="entry name" value="Haemerythrin_Fe_BS"/>
</dbReference>
<dbReference type="GO" id="GO:0046872">
    <property type="term" value="F:metal ion binding"/>
    <property type="evidence" value="ECO:0007669"/>
    <property type="project" value="UniProtKB-KW"/>
</dbReference>
<dbReference type="GO" id="GO:0005344">
    <property type="term" value="F:oxygen carrier activity"/>
    <property type="evidence" value="ECO:0007669"/>
    <property type="project" value="UniProtKB-KW"/>
</dbReference>
<dbReference type="InterPro" id="IPR050669">
    <property type="entry name" value="Hemerythrin"/>
</dbReference>
<evidence type="ECO:0000256" key="1">
    <source>
        <dbReference type="ARBA" id="ARBA00010587"/>
    </source>
</evidence>
<dbReference type="RefSeq" id="WP_013244606.1">
    <property type="nucleotide sequence ID" value="NC_019908.1"/>
</dbReference>